<organism evidence="1 2">
    <name type="scientific">Oxalobacter paraformigenes</name>
    <dbReference type="NCBI Taxonomy" id="556268"/>
    <lineage>
        <taxon>Bacteria</taxon>
        <taxon>Pseudomonadati</taxon>
        <taxon>Pseudomonadota</taxon>
        <taxon>Betaproteobacteria</taxon>
        <taxon>Burkholderiales</taxon>
        <taxon>Oxalobacteraceae</taxon>
        <taxon>Oxalobacter</taxon>
    </lineage>
</organism>
<reference evidence="1" key="1">
    <citation type="submission" date="2011-10" db="EMBL/GenBank/DDBJ databases">
        <title>The Genome Sequence of Oxalobacter formigenes HOxBLS.</title>
        <authorList>
            <consortium name="The Broad Institute Genome Sequencing Platform"/>
            <person name="Earl A."/>
            <person name="Ward D."/>
            <person name="Feldgarden M."/>
            <person name="Gevers D."/>
            <person name="Allison M.J."/>
            <person name="Humphrey S."/>
            <person name="Young S.K."/>
            <person name="Zeng Q."/>
            <person name="Gargeya S."/>
            <person name="Fitzgerald M."/>
            <person name="Haas B."/>
            <person name="Abouelleil A."/>
            <person name="Alvarado L."/>
            <person name="Arachchi H.M."/>
            <person name="Berlin A."/>
            <person name="Brown A."/>
            <person name="Chapman S.B."/>
            <person name="Chen Z."/>
            <person name="Dunbar C."/>
            <person name="Freedman E."/>
            <person name="Gearin G."/>
            <person name="Goldberg J."/>
            <person name="Griggs A."/>
            <person name="Gujja S."/>
            <person name="Heiman D."/>
            <person name="Howarth C."/>
            <person name="Larson L."/>
            <person name="Lui A."/>
            <person name="MacDonald P.J.P."/>
            <person name="Montmayeur A."/>
            <person name="Murphy C."/>
            <person name="Neiman D."/>
            <person name="Pearson M."/>
            <person name="Priest M."/>
            <person name="Roberts A."/>
            <person name="Saif S."/>
            <person name="Shea T."/>
            <person name="Shenoy N."/>
            <person name="Sisk P."/>
            <person name="Stolte C."/>
            <person name="Sykes S."/>
            <person name="Wortman J."/>
            <person name="Nusbaum C."/>
            <person name="Birren B."/>
        </authorList>
    </citation>
    <scope>NUCLEOTIDE SEQUENCE [LARGE SCALE GENOMIC DNA]</scope>
    <source>
        <strain evidence="1">HOxBLS</strain>
    </source>
</reference>
<dbReference type="AlphaFoldDB" id="T5LUM8"/>
<gene>
    <name evidence="1" type="ORF">OFAG_02294</name>
</gene>
<dbReference type="HOGENOM" id="CLU_1538549_0_0_4"/>
<dbReference type="EMBL" id="ACDP02000023">
    <property type="protein sequence ID" value="EQM95198.1"/>
    <property type="molecule type" value="Genomic_DNA"/>
</dbReference>
<evidence type="ECO:0000313" key="2">
    <source>
        <dbReference type="Proteomes" id="UP000003973"/>
    </source>
</evidence>
<comment type="caution">
    <text evidence="1">The sequence shown here is derived from an EMBL/GenBank/DDBJ whole genome shotgun (WGS) entry which is preliminary data.</text>
</comment>
<sequence length="174" mass="19338">MQKKHIGNPDCGLSRQRSSACLFLARHTRLIAFACHVFGKNHGFRFRFQSLSRQSRNPPDSRVHTLTDMLPEKKARIARQGRHCARTVCLAPQANSPDRPSFARTPGNRGYGAITGAKRFSAASPHNTASCPSCSLAEPSREFRRKNRKASIPMPPEERPVLNTVACKARYAGL</sequence>
<name>T5LUM8_9BURK</name>
<evidence type="ECO:0000313" key="1">
    <source>
        <dbReference type="EMBL" id="EQM95198.1"/>
    </source>
</evidence>
<accession>T5LUM8</accession>
<protein>
    <submittedName>
        <fullName evidence="1">Uncharacterized protein</fullName>
    </submittedName>
</protein>
<proteinExistence type="predicted"/>
<keyword evidence="2" id="KW-1185">Reference proteome</keyword>
<dbReference type="Proteomes" id="UP000003973">
    <property type="component" value="Unassembled WGS sequence"/>
</dbReference>